<dbReference type="Proteomes" id="UP000007058">
    <property type="component" value="Chromosome"/>
</dbReference>
<evidence type="ECO:0000313" key="1">
    <source>
        <dbReference type="EMBL" id="BAE51102.1"/>
    </source>
</evidence>
<dbReference type="STRING" id="342108.amb2298"/>
<organism evidence="1 2">
    <name type="scientific">Paramagnetospirillum magneticum (strain ATCC 700264 / AMB-1)</name>
    <name type="common">Magnetospirillum magneticum</name>
    <dbReference type="NCBI Taxonomy" id="342108"/>
    <lineage>
        <taxon>Bacteria</taxon>
        <taxon>Pseudomonadati</taxon>
        <taxon>Pseudomonadota</taxon>
        <taxon>Alphaproteobacteria</taxon>
        <taxon>Rhodospirillales</taxon>
        <taxon>Magnetospirillaceae</taxon>
        <taxon>Paramagnetospirillum</taxon>
    </lineage>
</organism>
<dbReference type="EMBL" id="AP007255">
    <property type="protein sequence ID" value="BAE51102.1"/>
    <property type="molecule type" value="Genomic_DNA"/>
</dbReference>
<name>Q2W4X3_PARM1</name>
<sequence>MPMRGLFQICEPIRDAPDALTYEICGRDRVVSLGLGWPKGTRQRDVLSRSLWDLLGDGNVADVYRALIAEIRRTGVGVCFTFRCDDPGTKRMMSMAMMPTSCGGIRFSSRAIAVEQQEPSLFQRRHLGLPVNVDLCPECGRIKVGNQWQPASEALDRLGIFADDLPFRTHQVRCTPCHVASH</sequence>
<gene>
    <name evidence="1" type="ordered locus">amb2298</name>
</gene>
<accession>Q2W4X3</accession>
<dbReference type="AlphaFoldDB" id="Q2W4X3"/>
<reference evidence="1 2" key="1">
    <citation type="journal article" date="2005" name="DNA Res.">
        <title>Complete genome sequence of the facultative anaerobic magnetotactic bacterium Magnetospirillum sp. strain AMB-1.</title>
        <authorList>
            <person name="Matsunaga T."/>
            <person name="Okamura Y."/>
            <person name="Fukuda Y."/>
            <person name="Wahyudi A.T."/>
            <person name="Murase Y."/>
            <person name="Takeyama H."/>
        </authorList>
    </citation>
    <scope>NUCLEOTIDE SEQUENCE [LARGE SCALE GENOMIC DNA]</scope>
    <source>
        <strain evidence="2">ATCC 700264 / AMB-1</strain>
    </source>
</reference>
<evidence type="ECO:0000313" key="2">
    <source>
        <dbReference type="Proteomes" id="UP000007058"/>
    </source>
</evidence>
<proteinExistence type="predicted"/>
<dbReference type="KEGG" id="mag:amb2298"/>
<dbReference type="HOGENOM" id="CLU_118946_0_0_5"/>
<protein>
    <submittedName>
        <fullName evidence="1">Uncharacterized protein</fullName>
    </submittedName>
</protein>
<keyword evidence="2" id="KW-1185">Reference proteome</keyword>